<evidence type="ECO:0000256" key="4">
    <source>
        <dbReference type="PROSITE-ProRule" id="PRU00284"/>
    </source>
</evidence>
<evidence type="ECO:0000256" key="3">
    <source>
        <dbReference type="ARBA" id="ARBA00029447"/>
    </source>
</evidence>
<dbReference type="CDD" id="cd11386">
    <property type="entry name" value="MCP_signal"/>
    <property type="match status" value="1"/>
</dbReference>
<comment type="subcellular location">
    <subcellularLocation>
        <location evidence="1">Membrane</location>
    </subcellularLocation>
</comment>
<evidence type="ECO:0000313" key="9">
    <source>
        <dbReference type="Proteomes" id="UP000004200"/>
    </source>
</evidence>
<dbReference type="GO" id="GO:0004888">
    <property type="term" value="F:transmembrane signaling receptor activity"/>
    <property type="evidence" value="ECO:0007669"/>
    <property type="project" value="InterPro"/>
</dbReference>
<keyword evidence="9" id="KW-1185">Reference proteome</keyword>
<keyword evidence="5" id="KW-0472">Membrane</keyword>
<dbReference type="PROSITE" id="PS50111">
    <property type="entry name" value="CHEMOTAXIS_TRANSDUC_2"/>
    <property type="match status" value="1"/>
</dbReference>
<name>G2E5K8_9GAMM</name>
<evidence type="ECO:0000259" key="6">
    <source>
        <dbReference type="PROSITE" id="PS50111"/>
    </source>
</evidence>
<feature type="transmembrane region" description="Helical" evidence="5">
    <location>
        <begin position="205"/>
        <end position="226"/>
    </location>
</feature>
<dbReference type="PATRIC" id="fig|765913.3.peg.3640"/>
<dbReference type="Proteomes" id="UP000004200">
    <property type="component" value="Unassembled WGS sequence"/>
</dbReference>
<dbReference type="eggNOG" id="COG0840">
    <property type="taxonomic scope" value="Bacteria"/>
</dbReference>
<dbReference type="CDD" id="cd06225">
    <property type="entry name" value="HAMP"/>
    <property type="match status" value="1"/>
</dbReference>
<evidence type="ECO:0000313" key="8">
    <source>
        <dbReference type="EMBL" id="EGV28677.1"/>
    </source>
</evidence>
<dbReference type="SMART" id="SM00304">
    <property type="entry name" value="HAMP"/>
    <property type="match status" value="1"/>
</dbReference>
<dbReference type="InterPro" id="IPR004089">
    <property type="entry name" value="MCPsignal_dom"/>
</dbReference>
<dbReference type="FunFam" id="1.10.287.950:FF:000001">
    <property type="entry name" value="Methyl-accepting chemotaxis sensory transducer"/>
    <property type="match status" value="1"/>
</dbReference>
<proteinExistence type="inferred from homology"/>
<dbReference type="Pfam" id="PF00672">
    <property type="entry name" value="HAMP"/>
    <property type="match status" value="1"/>
</dbReference>
<keyword evidence="2 4" id="KW-0807">Transducer</keyword>
<dbReference type="PANTHER" id="PTHR32089:SF120">
    <property type="entry name" value="METHYL-ACCEPTING CHEMOTAXIS PROTEIN TLPQ"/>
    <property type="match status" value="1"/>
</dbReference>
<comment type="caution">
    <text evidence="8">The sequence shown here is derived from an EMBL/GenBank/DDBJ whole genome shotgun (WGS) entry which is preliminary data.</text>
</comment>
<dbReference type="PANTHER" id="PTHR32089">
    <property type="entry name" value="METHYL-ACCEPTING CHEMOTAXIS PROTEIN MCPB"/>
    <property type="match status" value="1"/>
</dbReference>
<organism evidence="8 9">
    <name type="scientific">Thiorhodococcus drewsii AZ1</name>
    <dbReference type="NCBI Taxonomy" id="765913"/>
    <lineage>
        <taxon>Bacteria</taxon>
        <taxon>Pseudomonadati</taxon>
        <taxon>Pseudomonadota</taxon>
        <taxon>Gammaproteobacteria</taxon>
        <taxon>Chromatiales</taxon>
        <taxon>Chromatiaceae</taxon>
        <taxon>Thiorhodococcus</taxon>
    </lineage>
</organism>
<reference evidence="8 9" key="1">
    <citation type="submission" date="2011-06" db="EMBL/GenBank/DDBJ databases">
        <title>The draft genome of Thiorhodococcus drewsii AZ1.</title>
        <authorList>
            <consortium name="US DOE Joint Genome Institute (JGI-PGF)"/>
            <person name="Lucas S."/>
            <person name="Han J."/>
            <person name="Lapidus A."/>
            <person name="Cheng J.-F."/>
            <person name="Goodwin L."/>
            <person name="Pitluck S."/>
            <person name="Peters L."/>
            <person name="Land M.L."/>
            <person name="Hauser L."/>
            <person name="Vogl K."/>
            <person name="Liu Z."/>
            <person name="Imhoff J."/>
            <person name="Thiel V."/>
            <person name="Frigaard N.-U."/>
            <person name="Bryant D.A."/>
            <person name="Woyke T.J."/>
        </authorList>
    </citation>
    <scope>NUCLEOTIDE SEQUENCE [LARGE SCALE GENOMIC DNA]</scope>
    <source>
        <strain evidence="8 9">AZ1</strain>
    </source>
</reference>
<evidence type="ECO:0000256" key="1">
    <source>
        <dbReference type="ARBA" id="ARBA00004370"/>
    </source>
</evidence>
<evidence type="ECO:0000256" key="5">
    <source>
        <dbReference type="SAM" id="Phobius"/>
    </source>
</evidence>
<evidence type="ECO:0000259" key="7">
    <source>
        <dbReference type="PROSITE" id="PS50885"/>
    </source>
</evidence>
<evidence type="ECO:0000256" key="2">
    <source>
        <dbReference type="ARBA" id="ARBA00023224"/>
    </source>
</evidence>
<dbReference type="SUPFAM" id="SSF58104">
    <property type="entry name" value="Methyl-accepting chemotaxis protein (MCP) signaling domain"/>
    <property type="match status" value="1"/>
</dbReference>
<sequence length="555" mass="59782">MQWFHNLSLRYKLTIPLALVVFLFVLFVWMVLLRVGWLGEQVSELVRSDIPVVKNLLQADRDLYQVLTAERTLIFTAASSPEFAAAIKEHDENIAQARERFDRAASVILADQHTASNSDIANKIETYKQRRETWEAITKRIVEERRSDTRIGRSTAINLTLKDGVESFDAMRSILDELEDIVIEAADVASKHVENEVSKSRIQTLLLAAAVIGILIAIAFVLPPLVTKPMSRVLERIRDIAEGEGDLRIRLEQKGSDEVGQIAAALNRLLERLQQLVSQTAGSAKQVDSAVERLTIVAAEGDEAVMEQLSQIQMVATAMHEMAATVNEVAANTAHAAESARTADSGVRSGAQVVGEASTAIEQLADVVSNASSAIATLESETNRIGAVLEVIKGVAEQTSLLALNAAIEAARAGESGRGFAVVAAEVRSLASRTQQSTGEIESMIAALQSSARNVVTVMDSGRGMVDSTLEKASQAGQSLEEITLAVSRINDLNAQIASAAEEQSAVTEEVSSNTLRIQNLAEHTVSSNQQTAEARVALAALAESLNADLAQFKV</sequence>
<gene>
    <name evidence="8" type="ORF">ThidrDRAFT_3571</name>
</gene>
<dbReference type="SMART" id="SM00283">
    <property type="entry name" value="MA"/>
    <property type="match status" value="1"/>
</dbReference>
<keyword evidence="5" id="KW-0812">Transmembrane</keyword>
<accession>G2E5K8</accession>
<comment type="similarity">
    <text evidence="3">Belongs to the methyl-accepting chemotaxis (MCP) protein family.</text>
</comment>
<keyword evidence="5" id="KW-1133">Transmembrane helix</keyword>
<dbReference type="STRING" id="765913.ThidrDRAFT_3571"/>
<dbReference type="InterPro" id="IPR003660">
    <property type="entry name" value="HAMP_dom"/>
</dbReference>
<dbReference type="AlphaFoldDB" id="G2E5K8"/>
<dbReference type="Gene3D" id="1.10.287.950">
    <property type="entry name" value="Methyl-accepting chemotaxis protein"/>
    <property type="match status" value="1"/>
</dbReference>
<dbReference type="Pfam" id="PF00015">
    <property type="entry name" value="MCPsignal"/>
    <property type="match status" value="1"/>
</dbReference>
<dbReference type="GO" id="GO:0016020">
    <property type="term" value="C:membrane"/>
    <property type="evidence" value="ECO:0007669"/>
    <property type="project" value="UniProtKB-SubCell"/>
</dbReference>
<protein>
    <submittedName>
        <fullName evidence="8">Methyl-accepting chemotaxis sensory transducer</fullName>
    </submittedName>
</protein>
<dbReference type="OrthoDB" id="9781845at2"/>
<feature type="domain" description="Methyl-accepting transducer" evidence="6">
    <location>
        <begin position="283"/>
        <end position="519"/>
    </location>
</feature>
<dbReference type="PRINTS" id="PR00260">
    <property type="entry name" value="CHEMTRNSDUCR"/>
</dbReference>
<dbReference type="PROSITE" id="PS50885">
    <property type="entry name" value="HAMP"/>
    <property type="match status" value="1"/>
</dbReference>
<feature type="domain" description="HAMP" evidence="7">
    <location>
        <begin position="226"/>
        <end position="278"/>
    </location>
</feature>
<dbReference type="GO" id="GO:0006935">
    <property type="term" value="P:chemotaxis"/>
    <property type="evidence" value="ECO:0007669"/>
    <property type="project" value="InterPro"/>
</dbReference>
<dbReference type="EMBL" id="AFWT01000032">
    <property type="protein sequence ID" value="EGV28677.1"/>
    <property type="molecule type" value="Genomic_DNA"/>
</dbReference>
<dbReference type="GO" id="GO:0007165">
    <property type="term" value="P:signal transduction"/>
    <property type="evidence" value="ECO:0007669"/>
    <property type="project" value="UniProtKB-KW"/>
</dbReference>
<dbReference type="InterPro" id="IPR004090">
    <property type="entry name" value="Chemotax_Me-accpt_rcpt"/>
</dbReference>
<feature type="transmembrane region" description="Helical" evidence="5">
    <location>
        <begin position="13"/>
        <end position="33"/>
    </location>
</feature>